<keyword evidence="3" id="KW-1185">Reference proteome</keyword>
<comment type="caution">
    <text evidence="2">The sequence shown here is derived from an EMBL/GenBank/DDBJ whole genome shotgun (WGS) entry which is preliminary data.</text>
</comment>
<evidence type="ECO:0000313" key="2">
    <source>
        <dbReference type="EMBL" id="GCD40498.1"/>
    </source>
</evidence>
<accession>A0A401VTT1</accession>
<feature type="compositionally biased region" description="Basic and acidic residues" evidence="1">
    <location>
        <begin position="82"/>
        <end position="99"/>
    </location>
</feature>
<dbReference type="RefSeq" id="WP_174857107.1">
    <property type="nucleotide sequence ID" value="NZ_BHZD01000001.1"/>
</dbReference>
<evidence type="ECO:0000256" key="1">
    <source>
        <dbReference type="SAM" id="MobiDB-lite"/>
    </source>
</evidence>
<dbReference type="Proteomes" id="UP000286746">
    <property type="component" value="Unassembled WGS sequence"/>
</dbReference>
<proteinExistence type="predicted"/>
<reference evidence="2 3" key="1">
    <citation type="submission" date="2018-11" db="EMBL/GenBank/DDBJ databases">
        <title>Whole genome sequence of Streptomyces paromomycinus NBRC 15454(T).</title>
        <authorList>
            <person name="Komaki H."/>
            <person name="Tamura T."/>
        </authorList>
    </citation>
    <scope>NUCLEOTIDE SEQUENCE [LARGE SCALE GENOMIC DNA]</scope>
    <source>
        <strain evidence="2 3">NBRC 15454</strain>
    </source>
</reference>
<organism evidence="2 3">
    <name type="scientific">Streptomyces paromomycinus</name>
    <name type="common">Streptomyces rimosus subsp. paromomycinus</name>
    <dbReference type="NCBI Taxonomy" id="92743"/>
    <lineage>
        <taxon>Bacteria</taxon>
        <taxon>Bacillati</taxon>
        <taxon>Actinomycetota</taxon>
        <taxon>Actinomycetes</taxon>
        <taxon>Kitasatosporales</taxon>
        <taxon>Streptomycetaceae</taxon>
        <taxon>Streptomyces</taxon>
    </lineage>
</organism>
<gene>
    <name evidence="2" type="ORF">GKJPGBOP_00147</name>
</gene>
<protein>
    <submittedName>
        <fullName evidence="2">Uncharacterized protein</fullName>
    </submittedName>
</protein>
<dbReference type="EMBL" id="BHZD01000001">
    <property type="protein sequence ID" value="GCD40498.1"/>
    <property type="molecule type" value="Genomic_DNA"/>
</dbReference>
<dbReference type="AlphaFoldDB" id="A0A401VTT1"/>
<evidence type="ECO:0000313" key="3">
    <source>
        <dbReference type="Proteomes" id="UP000286746"/>
    </source>
</evidence>
<name>A0A401VTT1_STREY</name>
<sequence>MVRRHQSAGPLPGTPTTAGSGAAALLALQRAAGNAAVLRAMEQERHTHGPGCDHHEERQDTVQRSAVHEVLRGAGSPLEGSLRQEADDRDHLEHEEHAGPRYQQMRPSKEGTRSANLRMQDRLAREAHAPNARRTPHVAVTHVSDEGLRYSSNSGQ</sequence>
<feature type="region of interest" description="Disordered" evidence="1">
    <location>
        <begin position="72"/>
        <end position="115"/>
    </location>
</feature>